<comment type="subunit">
    <text evidence="8">Interacts with FtsZ via their C-terminal domains.</text>
</comment>
<proteinExistence type="inferred from homology"/>
<organism evidence="12 13">
    <name type="scientific">Allohahella marinimesophila</name>
    <dbReference type="NCBI Taxonomy" id="1054972"/>
    <lineage>
        <taxon>Bacteria</taxon>
        <taxon>Pseudomonadati</taxon>
        <taxon>Pseudomonadota</taxon>
        <taxon>Gammaproteobacteria</taxon>
        <taxon>Oceanospirillales</taxon>
        <taxon>Hahellaceae</taxon>
        <taxon>Allohahella</taxon>
    </lineage>
</organism>
<dbReference type="Pfam" id="PF04354">
    <property type="entry name" value="ZipA_C"/>
    <property type="match status" value="1"/>
</dbReference>
<evidence type="ECO:0000256" key="7">
    <source>
        <dbReference type="ARBA" id="ARBA00023306"/>
    </source>
</evidence>
<feature type="compositionally biased region" description="Basic and acidic residues" evidence="10">
    <location>
        <begin position="165"/>
        <end position="179"/>
    </location>
</feature>
<keyword evidence="13" id="KW-1185">Reference proteome</keyword>
<evidence type="ECO:0000259" key="11">
    <source>
        <dbReference type="SMART" id="SM00771"/>
    </source>
</evidence>
<keyword evidence="5 8" id="KW-1133">Transmembrane helix</keyword>
<gene>
    <name evidence="8" type="primary">zipA</name>
    <name evidence="12" type="ORF">GCM10022278_40240</name>
</gene>
<feature type="compositionally biased region" description="Basic and acidic residues" evidence="10">
    <location>
        <begin position="235"/>
        <end position="246"/>
    </location>
</feature>
<dbReference type="Gene3D" id="3.30.1400.10">
    <property type="entry name" value="ZipA, C-terminal FtsZ-binding domain"/>
    <property type="match status" value="1"/>
</dbReference>
<sequence>MDISLREWLIIIGVLIILGVIIDGLRRMRLGRKDQLQMSRRLGGDLGDASPLDEMENPELPTRGFRVIRRGEDSAKYAEAARAFEQEQAQAREHHERVEPGFDEDGGYDKADEREGDPLGYSEQVELDEQVEDDERSGRAYASDEFEEGDYGRGNDSDDDDIDSDDRYDNAETDAHEPLMSEADSAFTTAGEREAVEQPMHAEDDEDDRGSRSGGVGRKASGPAGLSSASGKTAAPKEESRFKERFLQKMEPVRRMTEKVQSISRAKQQQQPAKPASKLQHLTVVNVVSKDEQGFDGATLDRILKAVGMQRTAQDTFVRHEDDFDEGEVQFTLVNAVEPGTFPKDMISFRTPCLALILVLPGPDNTIQAFDYMIEIAQVIVKNCNGELLDADHSAMTSQTIEHHRQSIREFERKSRSVKV</sequence>
<keyword evidence="4 8" id="KW-0812">Transmembrane</keyword>
<keyword evidence="7 8" id="KW-0131">Cell cycle</keyword>
<keyword evidence="3 8" id="KW-0132">Cell division</keyword>
<feature type="region of interest" description="Disordered" evidence="10">
    <location>
        <begin position="87"/>
        <end position="246"/>
    </location>
</feature>
<accession>A0ABP7QCC1</accession>
<comment type="caution">
    <text evidence="12">The sequence shown here is derived from an EMBL/GenBank/DDBJ whole genome shotgun (WGS) entry which is preliminary data.</text>
</comment>
<dbReference type="PANTHER" id="PTHR38685">
    <property type="entry name" value="CELL DIVISION PROTEIN ZIPA"/>
    <property type="match status" value="1"/>
</dbReference>
<evidence type="ECO:0000256" key="5">
    <source>
        <dbReference type="ARBA" id="ARBA00022989"/>
    </source>
</evidence>
<evidence type="ECO:0000256" key="10">
    <source>
        <dbReference type="SAM" id="MobiDB-lite"/>
    </source>
</evidence>
<dbReference type="InterPro" id="IPR007449">
    <property type="entry name" value="ZipA_FtsZ-bd_C"/>
</dbReference>
<feature type="domain" description="ZipA C-terminal FtsZ-binding" evidence="11">
    <location>
        <begin position="279"/>
        <end position="408"/>
    </location>
</feature>
<dbReference type="SMART" id="SM00771">
    <property type="entry name" value="ZipA_C"/>
    <property type="match status" value="1"/>
</dbReference>
<feature type="compositionally biased region" description="Low complexity" evidence="10">
    <location>
        <begin position="218"/>
        <end position="231"/>
    </location>
</feature>
<feature type="compositionally biased region" description="Basic and acidic residues" evidence="10">
    <location>
        <begin position="107"/>
        <end position="117"/>
    </location>
</feature>
<reference evidence="13" key="1">
    <citation type="journal article" date="2019" name="Int. J. Syst. Evol. Microbiol.">
        <title>The Global Catalogue of Microorganisms (GCM) 10K type strain sequencing project: providing services to taxonomists for standard genome sequencing and annotation.</title>
        <authorList>
            <consortium name="The Broad Institute Genomics Platform"/>
            <consortium name="The Broad Institute Genome Sequencing Center for Infectious Disease"/>
            <person name="Wu L."/>
            <person name="Ma J."/>
        </authorList>
    </citation>
    <scope>NUCLEOTIDE SEQUENCE [LARGE SCALE GENOMIC DNA]</scope>
    <source>
        <strain evidence="13">JCM 17555</strain>
    </source>
</reference>
<dbReference type="RefSeq" id="WP_344809812.1">
    <property type="nucleotide sequence ID" value="NZ_BAABBO010000024.1"/>
</dbReference>
<name>A0ABP7QCC1_9GAMM</name>
<evidence type="ECO:0000256" key="8">
    <source>
        <dbReference type="HAMAP-Rule" id="MF_00509"/>
    </source>
</evidence>
<evidence type="ECO:0000256" key="1">
    <source>
        <dbReference type="ARBA" id="ARBA00022475"/>
    </source>
</evidence>
<dbReference type="InterPro" id="IPR036765">
    <property type="entry name" value="ZipA_FtsZ-bd_C_sf"/>
</dbReference>
<feature type="compositionally biased region" description="Acidic residues" evidence="10">
    <location>
        <begin position="125"/>
        <end position="135"/>
    </location>
</feature>
<evidence type="ECO:0000313" key="13">
    <source>
        <dbReference type="Proteomes" id="UP001501337"/>
    </source>
</evidence>
<evidence type="ECO:0000313" key="12">
    <source>
        <dbReference type="EMBL" id="GAA3979678.1"/>
    </source>
</evidence>
<evidence type="ECO:0000256" key="2">
    <source>
        <dbReference type="ARBA" id="ARBA00022519"/>
    </source>
</evidence>
<dbReference type="HAMAP" id="MF_00509">
    <property type="entry name" value="ZipA"/>
    <property type="match status" value="1"/>
</dbReference>
<evidence type="ECO:0000256" key="3">
    <source>
        <dbReference type="ARBA" id="ARBA00022618"/>
    </source>
</evidence>
<feature type="transmembrane region" description="Helical" evidence="8">
    <location>
        <begin position="6"/>
        <end position="25"/>
    </location>
</feature>
<protein>
    <recommendedName>
        <fullName evidence="8 9">Cell division protein ZipA</fullName>
    </recommendedName>
</protein>
<keyword evidence="2 8" id="KW-0997">Cell inner membrane</keyword>
<comment type="subcellular location">
    <subcellularLocation>
        <location evidence="8">Cell inner membrane</location>
        <topology evidence="8">Single-pass type I membrane protein</topology>
    </subcellularLocation>
    <text evidence="8">Localizes to the Z ring in an FtsZ-dependent manner.</text>
</comment>
<evidence type="ECO:0000256" key="4">
    <source>
        <dbReference type="ARBA" id="ARBA00022692"/>
    </source>
</evidence>
<comment type="function">
    <text evidence="8 9">Essential cell division protein that stabilizes the FtsZ protofilaments by cross-linking them and that serves as a cytoplasmic membrane anchor for the Z ring. Also required for the recruitment to the septal ring of downstream cell division proteins.</text>
</comment>
<dbReference type="SUPFAM" id="SSF64383">
    <property type="entry name" value="Cell-division protein ZipA, C-terminal domain"/>
    <property type="match status" value="1"/>
</dbReference>
<dbReference type="InterPro" id="IPR011919">
    <property type="entry name" value="Cell_div_ZipA"/>
</dbReference>
<evidence type="ECO:0000256" key="9">
    <source>
        <dbReference type="RuleBase" id="RU003612"/>
    </source>
</evidence>
<dbReference type="Proteomes" id="UP001501337">
    <property type="component" value="Unassembled WGS sequence"/>
</dbReference>
<comment type="similarity">
    <text evidence="8 9">Belongs to the ZipA family.</text>
</comment>
<feature type="compositionally biased region" description="Basic and acidic residues" evidence="10">
    <location>
        <begin position="191"/>
        <end position="202"/>
    </location>
</feature>
<evidence type="ECO:0000256" key="6">
    <source>
        <dbReference type="ARBA" id="ARBA00023136"/>
    </source>
</evidence>
<keyword evidence="1 8" id="KW-1003">Cell membrane</keyword>
<dbReference type="EMBL" id="BAABBO010000024">
    <property type="protein sequence ID" value="GAA3979678.1"/>
    <property type="molecule type" value="Genomic_DNA"/>
</dbReference>
<feature type="compositionally biased region" description="Basic and acidic residues" evidence="10">
    <location>
        <begin position="87"/>
        <end position="100"/>
    </location>
</feature>
<dbReference type="PANTHER" id="PTHR38685:SF1">
    <property type="entry name" value="CELL DIVISION PROTEIN ZIPA"/>
    <property type="match status" value="1"/>
</dbReference>
<keyword evidence="6 8" id="KW-0472">Membrane</keyword>